<gene>
    <name evidence="1" type="ORF">P5673_014109</name>
</gene>
<dbReference type="Proteomes" id="UP001249851">
    <property type="component" value="Unassembled WGS sequence"/>
</dbReference>
<dbReference type="AlphaFoldDB" id="A0AAD9QJF5"/>
<sequence>EPNTSLNGKFLSRLRIFGSLKNTFTNFCYVSKTTTVHSYVDSMRVLVRYAPSQRTTSIGGTGISI</sequence>
<feature type="non-terminal residue" evidence="1">
    <location>
        <position position="1"/>
    </location>
</feature>
<reference evidence="1" key="2">
    <citation type="journal article" date="2023" name="Science">
        <title>Genomic signatures of disease resistance in endangered staghorn corals.</title>
        <authorList>
            <person name="Vollmer S.V."/>
            <person name="Selwyn J.D."/>
            <person name="Despard B.A."/>
            <person name="Roesel C.L."/>
        </authorList>
    </citation>
    <scope>NUCLEOTIDE SEQUENCE</scope>
    <source>
        <strain evidence="1">K2</strain>
    </source>
</reference>
<reference evidence="1" key="1">
    <citation type="journal article" date="2023" name="G3 (Bethesda)">
        <title>Whole genome assembly and annotation of the endangered Caribbean coral Acropora cervicornis.</title>
        <authorList>
            <person name="Selwyn J.D."/>
            <person name="Vollmer S.V."/>
        </authorList>
    </citation>
    <scope>NUCLEOTIDE SEQUENCE</scope>
    <source>
        <strain evidence="1">K2</strain>
    </source>
</reference>
<keyword evidence="2" id="KW-1185">Reference proteome</keyword>
<evidence type="ECO:0000313" key="1">
    <source>
        <dbReference type="EMBL" id="KAK2562453.1"/>
    </source>
</evidence>
<protein>
    <submittedName>
        <fullName evidence="1">Uncharacterized protein</fullName>
    </submittedName>
</protein>
<comment type="caution">
    <text evidence="1">The sequence shown here is derived from an EMBL/GenBank/DDBJ whole genome shotgun (WGS) entry which is preliminary data.</text>
</comment>
<organism evidence="1 2">
    <name type="scientific">Acropora cervicornis</name>
    <name type="common">Staghorn coral</name>
    <dbReference type="NCBI Taxonomy" id="6130"/>
    <lineage>
        <taxon>Eukaryota</taxon>
        <taxon>Metazoa</taxon>
        <taxon>Cnidaria</taxon>
        <taxon>Anthozoa</taxon>
        <taxon>Hexacorallia</taxon>
        <taxon>Scleractinia</taxon>
        <taxon>Astrocoeniina</taxon>
        <taxon>Acroporidae</taxon>
        <taxon>Acropora</taxon>
    </lineage>
</organism>
<dbReference type="EMBL" id="JARQWQ010000028">
    <property type="protein sequence ID" value="KAK2562453.1"/>
    <property type="molecule type" value="Genomic_DNA"/>
</dbReference>
<evidence type="ECO:0000313" key="2">
    <source>
        <dbReference type="Proteomes" id="UP001249851"/>
    </source>
</evidence>
<accession>A0AAD9QJF5</accession>
<name>A0AAD9QJF5_ACRCE</name>
<proteinExistence type="predicted"/>